<keyword evidence="7" id="KW-0812">Transmembrane</keyword>
<dbReference type="AlphaFoldDB" id="A0A1E7Z6J5"/>
<dbReference type="Pfam" id="PF02518">
    <property type="entry name" value="HATPase_c"/>
    <property type="match status" value="1"/>
</dbReference>
<comment type="catalytic activity">
    <reaction evidence="1">
        <text>ATP + protein L-histidine = ADP + protein N-phospho-L-histidine.</text>
        <dbReference type="EC" id="2.7.13.3"/>
    </reaction>
</comment>
<dbReference type="Pfam" id="PF00512">
    <property type="entry name" value="HisKA"/>
    <property type="match status" value="1"/>
</dbReference>
<keyword evidence="3" id="KW-0597">Phosphoprotein</keyword>
<sequence>MISIRKTLTRRLSVAISLLIVAALLITDIAVDGWVERQFNHAVHDKIGLLETLVDEDTTGVEFEFAGEYYPEFTGTNDPEYFQLWYDGETFEKSATLHMHSMNALPFKAVKEGETVLEDIVLPDGRNGRIAYTRFIPQIDTENREAYFATKQKGERKPMTLAYAVSIEQLQYSLWLIDAAFILALIIVPLTVRFTVKNTVAYALTPLDAFIGQIRNTRLIDKPEPMQMKVPVEELLPVVESLNYFIAENSKHYQRERRLTSDIAHELKTPVTELITMAEIATRFPGDEELEAHFKPDVLTIGLRMKSIISGLMLLHKYSNQKLACADIIDVCDLLTKVIDSEGSGRVHLVIDEATDATVKSNLFALESVFTNLIANALQYSPTDSKVTCNIEKLTGDTLDIVVSNTMQKPVSDEELQLMFEPLWQHDPARTSTENFGLGLAIVKTLLKAVDAGIRVSADEGDIAFRLTLRNTQQM</sequence>
<dbReference type="InterPro" id="IPR036890">
    <property type="entry name" value="HATPase_C_sf"/>
</dbReference>
<dbReference type="Gene3D" id="1.10.287.130">
    <property type="match status" value="1"/>
</dbReference>
<dbReference type="GO" id="GO:0000155">
    <property type="term" value="F:phosphorelay sensor kinase activity"/>
    <property type="evidence" value="ECO:0007669"/>
    <property type="project" value="InterPro"/>
</dbReference>
<dbReference type="InterPro" id="IPR003661">
    <property type="entry name" value="HisK_dim/P_dom"/>
</dbReference>
<dbReference type="CDD" id="cd00075">
    <property type="entry name" value="HATPase"/>
    <property type="match status" value="1"/>
</dbReference>
<dbReference type="InterPro" id="IPR036097">
    <property type="entry name" value="HisK_dim/P_sf"/>
</dbReference>
<dbReference type="GO" id="GO:0005886">
    <property type="term" value="C:plasma membrane"/>
    <property type="evidence" value="ECO:0007669"/>
    <property type="project" value="TreeGrafter"/>
</dbReference>
<dbReference type="InterPro" id="IPR003594">
    <property type="entry name" value="HATPase_dom"/>
</dbReference>
<evidence type="ECO:0000313" key="10">
    <source>
        <dbReference type="Proteomes" id="UP000175691"/>
    </source>
</evidence>
<evidence type="ECO:0000256" key="5">
    <source>
        <dbReference type="ARBA" id="ARBA00022777"/>
    </source>
</evidence>
<evidence type="ECO:0000256" key="3">
    <source>
        <dbReference type="ARBA" id="ARBA00022553"/>
    </source>
</evidence>
<dbReference type="SUPFAM" id="SSF55874">
    <property type="entry name" value="ATPase domain of HSP90 chaperone/DNA topoisomerase II/histidine kinase"/>
    <property type="match status" value="1"/>
</dbReference>
<evidence type="ECO:0000259" key="8">
    <source>
        <dbReference type="PROSITE" id="PS50109"/>
    </source>
</evidence>
<dbReference type="EC" id="2.7.13.3" evidence="2"/>
<dbReference type="InterPro" id="IPR050351">
    <property type="entry name" value="BphY/WalK/GraS-like"/>
</dbReference>
<evidence type="ECO:0000256" key="2">
    <source>
        <dbReference type="ARBA" id="ARBA00012438"/>
    </source>
</evidence>
<feature type="domain" description="Histidine kinase" evidence="8">
    <location>
        <begin position="262"/>
        <end position="473"/>
    </location>
</feature>
<evidence type="ECO:0000256" key="6">
    <source>
        <dbReference type="ARBA" id="ARBA00023012"/>
    </source>
</evidence>
<keyword evidence="7" id="KW-1133">Transmembrane helix</keyword>
<proteinExistence type="predicted"/>
<evidence type="ECO:0000256" key="7">
    <source>
        <dbReference type="SAM" id="Phobius"/>
    </source>
</evidence>
<dbReference type="RefSeq" id="WP_070127366.1">
    <property type="nucleotide sequence ID" value="NZ_MDHN01000041.1"/>
</dbReference>
<dbReference type="OrthoDB" id="9804645at2"/>
<keyword evidence="4" id="KW-0808">Transferase</keyword>
<accession>A0A1E7Z6J5</accession>
<keyword evidence="6" id="KW-0902">Two-component regulatory system</keyword>
<evidence type="ECO:0000313" key="9">
    <source>
        <dbReference type="EMBL" id="OFC69155.1"/>
    </source>
</evidence>
<dbReference type="Proteomes" id="UP000175691">
    <property type="component" value="Unassembled WGS sequence"/>
</dbReference>
<dbReference type="GO" id="GO:0016036">
    <property type="term" value="P:cellular response to phosphate starvation"/>
    <property type="evidence" value="ECO:0007669"/>
    <property type="project" value="TreeGrafter"/>
</dbReference>
<dbReference type="GO" id="GO:0004721">
    <property type="term" value="F:phosphoprotein phosphatase activity"/>
    <property type="evidence" value="ECO:0007669"/>
    <property type="project" value="TreeGrafter"/>
</dbReference>
<feature type="transmembrane region" description="Helical" evidence="7">
    <location>
        <begin position="12"/>
        <end position="31"/>
    </location>
</feature>
<dbReference type="PANTHER" id="PTHR45453:SF1">
    <property type="entry name" value="PHOSPHATE REGULON SENSOR PROTEIN PHOR"/>
    <property type="match status" value="1"/>
</dbReference>
<dbReference type="SUPFAM" id="SSF47384">
    <property type="entry name" value="Homodimeric domain of signal transducing histidine kinase"/>
    <property type="match status" value="1"/>
</dbReference>
<dbReference type="EMBL" id="MDHN01000041">
    <property type="protein sequence ID" value="OFC69155.1"/>
    <property type="molecule type" value="Genomic_DNA"/>
</dbReference>
<keyword evidence="10" id="KW-1185">Reference proteome</keyword>
<dbReference type="InterPro" id="IPR005467">
    <property type="entry name" value="His_kinase_dom"/>
</dbReference>
<dbReference type="Gene3D" id="3.30.565.10">
    <property type="entry name" value="Histidine kinase-like ATPase, C-terminal domain"/>
    <property type="match status" value="1"/>
</dbReference>
<dbReference type="PROSITE" id="PS50109">
    <property type="entry name" value="HIS_KIN"/>
    <property type="match status" value="1"/>
</dbReference>
<protein>
    <recommendedName>
        <fullName evidence="2">histidine kinase</fullName>
        <ecNumber evidence="2">2.7.13.3</ecNumber>
    </recommendedName>
</protein>
<evidence type="ECO:0000256" key="1">
    <source>
        <dbReference type="ARBA" id="ARBA00000085"/>
    </source>
</evidence>
<dbReference type="PANTHER" id="PTHR45453">
    <property type="entry name" value="PHOSPHATE REGULON SENSOR PROTEIN PHOR"/>
    <property type="match status" value="1"/>
</dbReference>
<dbReference type="SMART" id="SM00388">
    <property type="entry name" value="HisKA"/>
    <property type="match status" value="1"/>
</dbReference>
<reference evidence="9 10" key="1">
    <citation type="submission" date="2016-08" db="EMBL/GenBank/DDBJ databases">
        <authorList>
            <person name="Seilhamer J.J."/>
        </authorList>
    </citation>
    <scope>NUCLEOTIDE SEQUENCE [LARGE SCALE GENOMIC DNA]</scope>
    <source>
        <strain evidence="9 10">KCTC 42603</strain>
    </source>
</reference>
<organism evidence="9 10">
    <name type="scientific">Alteromonas confluentis</name>
    <dbReference type="NCBI Taxonomy" id="1656094"/>
    <lineage>
        <taxon>Bacteria</taxon>
        <taxon>Pseudomonadati</taxon>
        <taxon>Pseudomonadota</taxon>
        <taxon>Gammaproteobacteria</taxon>
        <taxon>Alteromonadales</taxon>
        <taxon>Alteromonadaceae</taxon>
        <taxon>Alteromonas/Salinimonas group</taxon>
        <taxon>Alteromonas</taxon>
    </lineage>
</organism>
<keyword evidence="5 9" id="KW-0418">Kinase</keyword>
<feature type="transmembrane region" description="Helical" evidence="7">
    <location>
        <begin position="172"/>
        <end position="192"/>
    </location>
</feature>
<name>A0A1E7Z6J5_9ALTE</name>
<dbReference type="STRING" id="1656094.BFC18_20725"/>
<comment type="caution">
    <text evidence="9">The sequence shown here is derived from an EMBL/GenBank/DDBJ whole genome shotgun (WGS) entry which is preliminary data.</text>
</comment>
<dbReference type="CDD" id="cd00082">
    <property type="entry name" value="HisKA"/>
    <property type="match status" value="1"/>
</dbReference>
<dbReference type="SMART" id="SM00387">
    <property type="entry name" value="HATPase_c"/>
    <property type="match status" value="1"/>
</dbReference>
<keyword evidence="7" id="KW-0472">Membrane</keyword>
<evidence type="ECO:0000256" key="4">
    <source>
        <dbReference type="ARBA" id="ARBA00022679"/>
    </source>
</evidence>
<gene>
    <name evidence="9" type="ORF">BFC18_20725</name>
</gene>